<evidence type="ECO:0000313" key="2">
    <source>
        <dbReference type="EMBL" id="PWA79776.1"/>
    </source>
</evidence>
<reference evidence="2 3" key="1">
    <citation type="journal article" date="2018" name="Mol. Plant">
        <title>The genome of Artemisia annua provides insight into the evolution of Asteraceae family and artemisinin biosynthesis.</title>
        <authorList>
            <person name="Shen Q."/>
            <person name="Zhang L."/>
            <person name="Liao Z."/>
            <person name="Wang S."/>
            <person name="Yan T."/>
            <person name="Shi P."/>
            <person name="Liu M."/>
            <person name="Fu X."/>
            <person name="Pan Q."/>
            <person name="Wang Y."/>
            <person name="Lv Z."/>
            <person name="Lu X."/>
            <person name="Zhang F."/>
            <person name="Jiang W."/>
            <person name="Ma Y."/>
            <person name="Chen M."/>
            <person name="Hao X."/>
            <person name="Li L."/>
            <person name="Tang Y."/>
            <person name="Lv G."/>
            <person name="Zhou Y."/>
            <person name="Sun X."/>
            <person name="Brodelius P.E."/>
            <person name="Rose J.K.C."/>
            <person name="Tang K."/>
        </authorList>
    </citation>
    <scope>NUCLEOTIDE SEQUENCE [LARGE SCALE GENOMIC DNA]</scope>
    <source>
        <strain evidence="3">cv. Huhao1</strain>
        <tissue evidence="2">Leaf</tissue>
    </source>
</reference>
<proteinExistence type="predicted"/>
<gene>
    <name evidence="2" type="ORF">CTI12_AA201420</name>
</gene>
<evidence type="ECO:0000313" key="3">
    <source>
        <dbReference type="Proteomes" id="UP000245207"/>
    </source>
</evidence>
<dbReference type="EMBL" id="PKPP01001807">
    <property type="protein sequence ID" value="PWA79776.1"/>
    <property type="molecule type" value="Genomic_DNA"/>
</dbReference>
<dbReference type="AlphaFoldDB" id="A0A2U1P1Z2"/>
<sequence length="127" mass="13831">MWLILRSSTFSRRAQFSSSCKEKGAGGLELTIHSEGNLIKKSICNILVNAKKRSWTVLNLNADIAMREAGNPGMTDDEGGSLLTVAFHILVYSVPTAKLSFETVATVNTLIKYIVERIKCAVGANDL</sequence>
<accession>A0A2U1P1Z2</accession>
<evidence type="ECO:0000259" key="1">
    <source>
        <dbReference type="Pfam" id="PF25797"/>
    </source>
</evidence>
<organism evidence="2 3">
    <name type="scientific">Artemisia annua</name>
    <name type="common">Sweet wormwood</name>
    <dbReference type="NCBI Taxonomy" id="35608"/>
    <lineage>
        <taxon>Eukaryota</taxon>
        <taxon>Viridiplantae</taxon>
        <taxon>Streptophyta</taxon>
        <taxon>Embryophyta</taxon>
        <taxon>Tracheophyta</taxon>
        <taxon>Spermatophyta</taxon>
        <taxon>Magnoliopsida</taxon>
        <taxon>eudicotyledons</taxon>
        <taxon>Gunneridae</taxon>
        <taxon>Pentapetalae</taxon>
        <taxon>asterids</taxon>
        <taxon>campanulids</taxon>
        <taxon>Asterales</taxon>
        <taxon>Asteraceae</taxon>
        <taxon>Asteroideae</taxon>
        <taxon>Anthemideae</taxon>
        <taxon>Artemisiinae</taxon>
        <taxon>Artemisia</taxon>
    </lineage>
</organism>
<dbReference type="OrthoDB" id="6159439at2759"/>
<keyword evidence="3" id="KW-1185">Reference proteome</keyword>
<dbReference type="GO" id="GO:0003677">
    <property type="term" value="F:DNA binding"/>
    <property type="evidence" value="ECO:0007669"/>
    <property type="project" value="UniProtKB-KW"/>
</dbReference>
<dbReference type="STRING" id="35608.A0A2U1P1Z2"/>
<keyword evidence="2" id="KW-0238">DNA-binding</keyword>
<feature type="domain" description="HD-Zip IV C-terminal" evidence="1">
    <location>
        <begin position="71"/>
        <end position="122"/>
    </location>
</feature>
<dbReference type="InterPro" id="IPR057993">
    <property type="entry name" value="HD-Zip_IV_C"/>
</dbReference>
<dbReference type="Proteomes" id="UP000245207">
    <property type="component" value="Unassembled WGS sequence"/>
</dbReference>
<keyword evidence="2" id="KW-0371">Homeobox</keyword>
<protein>
    <submittedName>
        <fullName evidence="2">START domain, Homeodomain-like, START-like domain protein</fullName>
    </submittedName>
</protein>
<name>A0A2U1P1Z2_ARTAN</name>
<comment type="caution">
    <text evidence="2">The sequence shown here is derived from an EMBL/GenBank/DDBJ whole genome shotgun (WGS) entry which is preliminary data.</text>
</comment>
<dbReference type="Pfam" id="PF25797">
    <property type="entry name" value="PDF2_C"/>
    <property type="match status" value="1"/>
</dbReference>